<name>A0ABR0IZW9_9EURO</name>
<accession>A0ABR0IZW9</accession>
<dbReference type="InterPro" id="IPR036396">
    <property type="entry name" value="Cyt_P450_sf"/>
</dbReference>
<proteinExistence type="predicted"/>
<feature type="region of interest" description="Disordered" evidence="1">
    <location>
        <begin position="1"/>
        <end position="23"/>
    </location>
</feature>
<protein>
    <submittedName>
        <fullName evidence="2">Uncharacterized protein</fullName>
    </submittedName>
</protein>
<evidence type="ECO:0000313" key="3">
    <source>
        <dbReference type="Proteomes" id="UP001345691"/>
    </source>
</evidence>
<dbReference type="EMBL" id="JAVRRF010000028">
    <property type="protein sequence ID" value="KAK5052781.1"/>
    <property type="molecule type" value="Genomic_DNA"/>
</dbReference>
<evidence type="ECO:0000256" key="1">
    <source>
        <dbReference type="SAM" id="MobiDB-lite"/>
    </source>
</evidence>
<dbReference type="Proteomes" id="UP001345691">
    <property type="component" value="Unassembled WGS sequence"/>
</dbReference>
<reference evidence="2 3" key="1">
    <citation type="submission" date="2023-08" db="EMBL/GenBank/DDBJ databases">
        <title>Black Yeasts Isolated from many extreme environments.</title>
        <authorList>
            <person name="Coleine C."/>
            <person name="Stajich J.E."/>
            <person name="Selbmann L."/>
        </authorList>
    </citation>
    <scope>NUCLEOTIDE SEQUENCE [LARGE SCALE GENOMIC DNA]</scope>
    <source>
        <strain evidence="2 3">CCFEE 6328</strain>
    </source>
</reference>
<keyword evidence="3" id="KW-1185">Reference proteome</keyword>
<organism evidence="2 3">
    <name type="scientific">Exophiala sideris</name>
    <dbReference type="NCBI Taxonomy" id="1016849"/>
    <lineage>
        <taxon>Eukaryota</taxon>
        <taxon>Fungi</taxon>
        <taxon>Dikarya</taxon>
        <taxon>Ascomycota</taxon>
        <taxon>Pezizomycotina</taxon>
        <taxon>Eurotiomycetes</taxon>
        <taxon>Chaetothyriomycetidae</taxon>
        <taxon>Chaetothyriales</taxon>
        <taxon>Herpotrichiellaceae</taxon>
        <taxon>Exophiala</taxon>
    </lineage>
</organism>
<dbReference type="SUPFAM" id="SSF48264">
    <property type="entry name" value="Cytochrome P450"/>
    <property type="match status" value="1"/>
</dbReference>
<evidence type="ECO:0000313" key="2">
    <source>
        <dbReference type="EMBL" id="KAK5052781.1"/>
    </source>
</evidence>
<gene>
    <name evidence="2" type="ORF">LTR69_009607</name>
</gene>
<comment type="caution">
    <text evidence="2">The sequence shown here is derived from an EMBL/GenBank/DDBJ whole genome shotgun (WGS) entry which is preliminary data.</text>
</comment>
<dbReference type="Gene3D" id="1.10.630.10">
    <property type="entry name" value="Cytochrome P450"/>
    <property type="match status" value="1"/>
</dbReference>
<sequence>MPPSRRKPPHDKGSKLGKSTIPRREGQIDLQYIRGVVKESLRFLPSSILGIVPRATTNTNTYNGDEFPAKTGMMINV</sequence>